<evidence type="ECO:0000313" key="1">
    <source>
        <dbReference type="EMBL" id="SCX60870.1"/>
    </source>
</evidence>
<dbReference type="Gene3D" id="1.20.910.10">
    <property type="entry name" value="Heme oxygenase-like"/>
    <property type="match status" value="1"/>
</dbReference>
<reference evidence="2" key="1">
    <citation type="submission" date="2016-10" db="EMBL/GenBank/DDBJ databases">
        <authorList>
            <person name="Varghese N."/>
            <person name="Submissions S."/>
        </authorList>
    </citation>
    <scope>NUCLEOTIDE SEQUENCE [LARGE SCALE GENOMIC DNA]</scope>
    <source>
        <strain evidence="2">DSM 45722</strain>
    </source>
</reference>
<dbReference type="CDD" id="cd19166">
    <property type="entry name" value="HemeO-bac"/>
    <property type="match status" value="1"/>
</dbReference>
<dbReference type="SUPFAM" id="SSF48613">
    <property type="entry name" value="Heme oxygenase-like"/>
    <property type="match status" value="1"/>
</dbReference>
<protein>
    <submittedName>
        <fullName evidence="1">Heme oxygenase</fullName>
    </submittedName>
</protein>
<proteinExistence type="predicted"/>
<dbReference type="RefSeq" id="WP_207798639.1">
    <property type="nucleotide sequence ID" value="NZ_FMUH01000010.1"/>
</dbReference>
<accession>A0A1G4Z5E3</accession>
<name>A0A1G4Z5E3_9ACTN</name>
<dbReference type="InterPro" id="IPR016084">
    <property type="entry name" value="Haem_Oase-like_multi-hlx"/>
</dbReference>
<sequence length="223" mass="23166">MTRQPGTDVLSPVDVMLRLRTATAPEHQQLEDTLDLLSPDLTPGRLAAVLQRMHAYWAAVEAGLDAWAAAHPAAATALDWAARRRTHLFTADLAALGAAPLPDRPTDVGPPAGTDEALGTLYVLEGSTLGGVFIDRHLAALPALAGVGPLAAFSPYGERTGARWAAFRRATRDHVAHGGGDADAVVSAAGRTFRSMAAWCRDVQQSASPTTASTTHPGGGVPA</sequence>
<gene>
    <name evidence="1" type="ORF">SAMN03159343_0009</name>
</gene>
<dbReference type="AlphaFoldDB" id="A0A1G4Z5E3"/>
<evidence type="ECO:0000313" key="2">
    <source>
        <dbReference type="Proteomes" id="UP000198981"/>
    </source>
</evidence>
<dbReference type="STRING" id="1960309.SAMN03159343_0009"/>
<organism evidence="1 2">
    <name type="scientific">Klenkia marina</name>
    <dbReference type="NCBI Taxonomy" id="1960309"/>
    <lineage>
        <taxon>Bacteria</taxon>
        <taxon>Bacillati</taxon>
        <taxon>Actinomycetota</taxon>
        <taxon>Actinomycetes</taxon>
        <taxon>Geodermatophilales</taxon>
        <taxon>Geodermatophilaceae</taxon>
        <taxon>Klenkia</taxon>
    </lineage>
</organism>
<keyword evidence="2" id="KW-1185">Reference proteome</keyword>
<dbReference type="Proteomes" id="UP000198981">
    <property type="component" value="Unassembled WGS sequence"/>
</dbReference>
<dbReference type="EMBL" id="FMUH01000010">
    <property type="protein sequence ID" value="SCX60870.1"/>
    <property type="molecule type" value="Genomic_DNA"/>
</dbReference>